<feature type="transmembrane region" description="Helical" evidence="8">
    <location>
        <begin position="75"/>
        <end position="96"/>
    </location>
</feature>
<dbReference type="Pfam" id="PF13231">
    <property type="entry name" value="PMT_2"/>
    <property type="match status" value="1"/>
</dbReference>
<protein>
    <submittedName>
        <fullName evidence="10">Glycosyltransferase family 39 protein</fullName>
    </submittedName>
</protein>
<feature type="transmembrane region" description="Helical" evidence="8">
    <location>
        <begin position="244"/>
        <end position="266"/>
    </location>
</feature>
<keyword evidence="7 8" id="KW-0472">Membrane</keyword>
<feature type="transmembrane region" description="Helical" evidence="8">
    <location>
        <begin position="329"/>
        <end position="353"/>
    </location>
</feature>
<evidence type="ECO:0000256" key="7">
    <source>
        <dbReference type="ARBA" id="ARBA00023136"/>
    </source>
</evidence>
<feature type="transmembrane region" description="Helical" evidence="8">
    <location>
        <begin position="116"/>
        <end position="142"/>
    </location>
</feature>
<evidence type="ECO:0000256" key="2">
    <source>
        <dbReference type="ARBA" id="ARBA00022475"/>
    </source>
</evidence>
<keyword evidence="11" id="KW-1185">Reference proteome</keyword>
<dbReference type="PANTHER" id="PTHR33908">
    <property type="entry name" value="MANNOSYLTRANSFERASE YKCB-RELATED"/>
    <property type="match status" value="1"/>
</dbReference>
<proteinExistence type="predicted"/>
<dbReference type="Proteomes" id="UP000430222">
    <property type="component" value="Unassembled WGS sequence"/>
</dbReference>
<evidence type="ECO:0000256" key="4">
    <source>
        <dbReference type="ARBA" id="ARBA00022679"/>
    </source>
</evidence>
<keyword evidence="6 8" id="KW-1133">Transmembrane helix</keyword>
<gene>
    <name evidence="10" type="ORF">FYJ78_03120</name>
</gene>
<dbReference type="InterPro" id="IPR050297">
    <property type="entry name" value="LipidA_mod_glycosyltrf_83"/>
</dbReference>
<dbReference type="PANTHER" id="PTHR33908:SF3">
    <property type="entry name" value="UNDECAPRENYL PHOSPHATE-ALPHA-4-AMINO-4-DEOXY-L-ARABINOSE ARABINOSYL TRANSFERASE"/>
    <property type="match status" value="1"/>
</dbReference>
<dbReference type="GO" id="GO:0005886">
    <property type="term" value="C:plasma membrane"/>
    <property type="evidence" value="ECO:0007669"/>
    <property type="project" value="UniProtKB-SubCell"/>
</dbReference>
<comment type="caution">
    <text evidence="10">The sequence shown here is derived from an EMBL/GenBank/DDBJ whole genome shotgun (WGS) entry which is preliminary data.</text>
</comment>
<evidence type="ECO:0000313" key="11">
    <source>
        <dbReference type="Proteomes" id="UP000430222"/>
    </source>
</evidence>
<evidence type="ECO:0000256" key="1">
    <source>
        <dbReference type="ARBA" id="ARBA00004651"/>
    </source>
</evidence>
<dbReference type="GO" id="GO:0010041">
    <property type="term" value="P:response to iron(III) ion"/>
    <property type="evidence" value="ECO:0007669"/>
    <property type="project" value="TreeGrafter"/>
</dbReference>
<evidence type="ECO:0000256" key="6">
    <source>
        <dbReference type="ARBA" id="ARBA00022989"/>
    </source>
</evidence>
<evidence type="ECO:0000313" key="10">
    <source>
        <dbReference type="EMBL" id="MSV24191.1"/>
    </source>
</evidence>
<evidence type="ECO:0000256" key="5">
    <source>
        <dbReference type="ARBA" id="ARBA00022692"/>
    </source>
</evidence>
<sequence>MIYSLVVFFIGNQLLPITDPVESNYVETAKEMTLTGNYFSPVIYGNYWYDKPILFYLELIAAFQWFGFTDFAARFFPAVFSTIGLFLTYGFGACLAGRRQGLAAALILGTSLEYWYIGHAVITDMTLFVAVSGTLIAFYLGWSRNRPVYYYLAFAAAALAVLTKGPIGLCLPGLIILLFLLVQRSLRSLLSWHILLGFLLFAALCAVWYYPMYRMHGMDFVDTFLGVHNALRATVPEHPRDDVWYFYLLVFLAGFFPWSLLGLPAAVRRIVHRRISLPSSPADRFLAIWAVTVFLCFQCFATKYVTYTMPYMMPLAILTARYFGQNVRFFRTAAAAMAAAYLLLDTMVAPAIMNQNSGRELAMYLQQVVPAGRQAQILSYQVPYPASLVYYSGLDVRRLEKAEDIAREKPHGMTWTSRNVMPFQAMEEIPDDRPVFLLTFPKHGEDVSQVPGIWRQIGQVGDWLIFERQ</sequence>
<comment type="subcellular location">
    <subcellularLocation>
        <location evidence="1">Cell membrane</location>
        <topology evidence="1">Multi-pass membrane protein</topology>
    </subcellularLocation>
</comment>
<accession>A0A6I2UX02</accession>
<evidence type="ECO:0000256" key="8">
    <source>
        <dbReference type="SAM" id="Phobius"/>
    </source>
</evidence>
<feature type="transmembrane region" description="Helical" evidence="8">
    <location>
        <begin position="148"/>
        <end position="180"/>
    </location>
</feature>
<organism evidence="10 11">
    <name type="scientific">Selenomonas montiformis</name>
    <dbReference type="NCBI Taxonomy" id="2652285"/>
    <lineage>
        <taxon>Bacteria</taxon>
        <taxon>Bacillati</taxon>
        <taxon>Bacillota</taxon>
        <taxon>Negativicutes</taxon>
        <taxon>Selenomonadales</taxon>
        <taxon>Selenomonadaceae</taxon>
        <taxon>Selenomonas</taxon>
    </lineage>
</organism>
<keyword evidence="4 10" id="KW-0808">Transferase</keyword>
<feature type="transmembrane region" description="Helical" evidence="8">
    <location>
        <begin position="192"/>
        <end position="210"/>
    </location>
</feature>
<reference evidence="10 11" key="1">
    <citation type="submission" date="2019-08" db="EMBL/GenBank/DDBJ databases">
        <title>In-depth cultivation of the pig gut microbiome towards novel bacterial diversity and tailored functional studies.</title>
        <authorList>
            <person name="Wylensek D."/>
            <person name="Hitch T.C.A."/>
            <person name="Clavel T."/>
        </authorList>
    </citation>
    <scope>NUCLEOTIDE SEQUENCE [LARGE SCALE GENOMIC DNA]</scope>
    <source>
        <strain evidence="11">WCA-380-WT-3B3</strain>
    </source>
</reference>
<name>A0A6I2UX02_9FIRM</name>
<keyword evidence="2" id="KW-1003">Cell membrane</keyword>
<dbReference type="GO" id="GO:0009103">
    <property type="term" value="P:lipopolysaccharide biosynthetic process"/>
    <property type="evidence" value="ECO:0007669"/>
    <property type="project" value="UniProtKB-ARBA"/>
</dbReference>
<evidence type="ECO:0000259" key="9">
    <source>
        <dbReference type="Pfam" id="PF13231"/>
    </source>
</evidence>
<dbReference type="AlphaFoldDB" id="A0A6I2UX02"/>
<feature type="domain" description="Glycosyltransferase RgtA/B/C/D-like" evidence="9">
    <location>
        <begin position="50"/>
        <end position="208"/>
    </location>
</feature>
<keyword evidence="5 8" id="KW-0812">Transmembrane</keyword>
<feature type="transmembrane region" description="Helical" evidence="8">
    <location>
        <begin position="286"/>
        <end position="309"/>
    </location>
</feature>
<dbReference type="GO" id="GO:0016763">
    <property type="term" value="F:pentosyltransferase activity"/>
    <property type="evidence" value="ECO:0007669"/>
    <property type="project" value="TreeGrafter"/>
</dbReference>
<dbReference type="InterPro" id="IPR038731">
    <property type="entry name" value="RgtA/B/C-like"/>
</dbReference>
<evidence type="ECO:0000256" key="3">
    <source>
        <dbReference type="ARBA" id="ARBA00022676"/>
    </source>
</evidence>
<keyword evidence="3" id="KW-0328">Glycosyltransferase</keyword>
<dbReference type="EMBL" id="VUNL01000003">
    <property type="protein sequence ID" value="MSV24191.1"/>
    <property type="molecule type" value="Genomic_DNA"/>
</dbReference>